<dbReference type="RefSeq" id="WP_162412577.1">
    <property type="nucleotide sequence ID" value="NZ_JAHQXE010000002.1"/>
</dbReference>
<reference evidence="2" key="1">
    <citation type="submission" date="2021-06" db="EMBL/GenBank/DDBJ databases">
        <title>New haloarchaea isolates fom saline soil.</title>
        <authorList>
            <person name="Duran-Viseras A."/>
            <person name="Sanchez-Porro C.S."/>
            <person name="Ventosa A."/>
        </authorList>
    </citation>
    <scope>NUCLEOTIDE SEQUENCE</scope>
    <source>
        <strain evidence="2">JCM 18369</strain>
    </source>
</reference>
<sequence>MELAEYLNADEEIRAEAPVYGDPHALFFSGKSGKIGCTDTRILFSGKRTMTAINLADISTVQYQEPTWSRAYLYSGLASLAYSLFNWNSASGIAILTLLIGSVLLLTGYWLRKSQLSIHTRTEVHEFISRGESLEQIARLSRSQSE</sequence>
<feature type="transmembrane region" description="Helical" evidence="1">
    <location>
        <begin position="93"/>
        <end position="111"/>
    </location>
</feature>
<evidence type="ECO:0000313" key="3">
    <source>
        <dbReference type="Proteomes" id="UP001166304"/>
    </source>
</evidence>
<comment type="caution">
    <text evidence="2">The sequence shown here is derived from an EMBL/GenBank/DDBJ whole genome shotgun (WGS) entry which is preliminary data.</text>
</comment>
<keyword evidence="1" id="KW-0472">Membrane</keyword>
<keyword evidence="1" id="KW-1133">Transmembrane helix</keyword>
<dbReference type="AlphaFoldDB" id="A0AA41KJY5"/>
<keyword evidence="3" id="KW-1185">Reference proteome</keyword>
<dbReference type="Proteomes" id="UP001166304">
    <property type="component" value="Unassembled WGS sequence"/>
</dbReference>
<name>A0AA41KJY5_9EURY</name>
<accession>A0AA41KJY5</accession>
<evidence type="ECO:0000313" key="2">
    <source>
        <dbReference type="EMBL" id="MBV0901359.1"/>
    </source>
</evidence>
<keyword evidence="1" id="KW-0812">Transmembrane</keyword>
<protein>
    <submittedName>
        <fullName evidence="2">Uncharacterized protein</fullName>
    </submittedName>
</protein>
<proteinExistence type="predicted"/>
<evidence type="ECO:0000256" key="1">
    <source>
        <dbReference type="SAM" id="Phobius"/>
    </source>
</evidence>
<gene>
    <name evidence="2" type="ORF">KTS37_06105</name>
</gene>
<organism evidence="2 3">
    <name type="scientific">Haloarcula salina</name>
    <dbReference type="NCBI Taxonomy" id="1429914"/>
    <lineage>
        <taxon>Archaea</taxon>
        <taxon>Methanobacteriati</taxon>
        <taxon>Methanobacteriota</taxon>
        <taxon>Stenosarchaea group</taxon>
        <taxon>Halobacteria</taxon>
        <taxon>Halobacteriales</taxon>
        <taxon>Haloarculaceae</taxon>
        <taxon>Haloarcula</taxon>
    </lineage>
</organism>
<dbReference type="EMBL" id="JAHQXE010000002">
    <property type="protein sequence ID" value="MBV0901359.1"/>
    <property type="molecule type" value="Genomic_DNA"/>
</dbReference>